<organism evidence="1 2">
    <name type="scientific">Acinetobacter celticus</name>
    <dbReference type="NCBI Taxonomy" id="1891224"/>
    <lineage>
        <taxon>Bacteria</taxon>
        <taxon>Pseudomonadati</taxon>
        <taxon>Pseudomonadota</taxon>
        <taxon>Gammaproteobacteria</taxon>
        <taxon>Moraxellales</taxon>
        <taxon>Moraxellaceae</taxon>
        <taxon>Acinetobacter</taxon>
    </lineage>
</organism>
<dbReference type="OrthoDB" id="7824074at2"/>
<dbReference type="AlphaFoldDB" id="A0A1C3CV80"/>
<protein>
    <submittedName>
        <fullName evidence="1">AAA family ATPase</fullName>
    </submittedName>
</protein>
<name>A0A1C3CV80_9GAMM</name>
<dbReference type="EMBL" id="MBDL01000010">
    <property type="protein sequence ID" value="ODA12641.1"/>
    <property type="molecule type" value="Genomic_DNA"/>
</dbReference>
<gene>
    <name evidence="1" type="ORF">BBP83_08740</name>
</gene>
<dbReference type="RefSeq" id="WP_068887983.1">
    <property type="nucleotide sequence ID" value="NZ_CBCRUU010000012.1"/>
</dbReference>
<dbReference type="Pfam" id="PF13479">
    <property type="entry name" value="AAA_24"/>
    <property type="match status" value="1"/>
</dbReference>
<sequence length="375" mass="41586">MALAIIPADQALNVSAIITYIYADPGVGKTSLGFTADKAISFDFDRGAHRTGELRRGAVVPVQQWSDIENIKEQDLAPYNTVVIDTVGAMLESIKTHLLKTANNRQQDGALKLKAQGLANMKFKQYINTLLSFGKDVVFIAHASEDQNGDQVIYRPELGGKNRNELYRIADIMGYLTTVTTGEGKNARVINFKPSPTHHAKNSGGLGGETGEVWLPDLKTNPTFLADLIAEAKAHINTLTPAQVASNKALEDFENWKQSCEEALHAGDLNQLTETLKLDKEHMYYQNMRQAMLVRSKVLKCNFDKERDAWISPPEFNGINETQRDDLQAFISERGLDVKTVCEHLGIDSLMQIDLSNIQAVKQDIDELGKQEVSV</sequence>
<keyword evidence="2" id="KW-1185">Reference proteome</keyword>
<evidence type="ECO:0000313" key="1">
    <source>
        <dbReference type="EMBL" id="ODA12641.1"/>
    </source>
</evidence>
<proteinExistence type="predicted"/>
<accession>A0A1C3CV80</accession>
<comment type="caution">
    <text evidence="1">The sequence shown here is derived from an EMBL/GenBank/DDBJ whole genome shotgun (WGS) entry which is preliminary data.</text>
</comment>
<reference evidence="1 2" key="1">
    <citation type="submission" date="2016-07" db="EMBL/GenBank/DDBJ databases">
        <title>Acinetobacter sp. ANC 4603.</title>
        <authorList>
            <person name="Radolfova-Krizova L."/>
            <person name="Nemec A."/>
        </authorList>
    </citation>
    <scope>NUCLEOTIDE SEQUENCE [LARGE SCALE GENOMIC DNA]</scope>
    <source>
        <strain evidence="1 2">ANC 4603</strain>
    </source>
</reference>
<evidence type="ECO:0000313" key="2">
    <source>
        <dbReference type="Proteomes" id="UP000186553"/>
    </source>
</evidence>
<dbReference type="Proteomes" id="UP000186553">
    <property type="component" value="Unassembled WGS sequence"/>
</dbReference>
<dbReference type="STRING" id="1891224.BBP83_08740"/>